<dbReference type="PROSITE" id="PS00018">
    <property type="entry name" value="EF_HAND_1"/>
    <property type="match status" value="1"/>
</dbReference>
<dbReference type="STRING" id="1150626.PHAMO_30009"/>
<comment type="caution">
    <text evidence="3">The sequence shown here is derived from an EMBL/GenBank/DDBJ whole genome shotgun (WGS) entry which is preliminary data.</text>
</comment>
<dbReference type="Proteomes" id="UP000004169">
    <property type="component" value="Unassembled WGS sequence"/>
</dbReference>
<evidence type="ECO:0000313" key="4">
    <source>
        <dbReference type="Proteomes" id="UP000004169"/>
    </source>
</evidence>
<name>H8FU15_MAGML</name>
<dbReference type="RefSeq" id="WP_002729295.1">
    <property type="nucleotide sequence ID" value="NZ_CAHP01000023.1"/>
</dbReference>
<dbReference type="PROSITE" id="PS50222">
    <property type="entry name" value="EF_HAND_2"/>
    <property type="match status" value="1"/>
</dbReference>
<evidence type="ECO:0000256" key="1">
    <source>
        <dbReference type="SAM" id="MobiDB-lite"/>
    </source>
</evidence>
<dbReference type="AlphaFoldDB" id="H8FU15"/>
<feature type="region of interest" description="Disordered" evidence="1">
    <location>
        <begin position="23"/>
        <end position="45"/>
    </location>
</feature>
<accession>H8FU15</accession>
<dbReference type="InterPro" id="IPR002048">
    <property type="entry name" value="EF_hand_dom"/>
</dbReference>
<dbReference type="eggNOG" id="COG5126">
    <property type="taxonomic scope" value="Bacteria"/>
</dbReference>
<evidence type="ECO:0000313" key="3">
    <source>
        <dbReference type="EMBL" id="CCG41853.1"/>
    </source>
</evidence>
<proteinExistence type="predicted"/>
<feature type="domain" description="EF-hand" evidence="2">
    <location>
        <begin position="8"/>
        <end position="43"/>
    </location>
</feature>
<feature type="region of interest" description="Disordered" evidence="1">
    <location>
        <begin position="100"/>
        <end position="142"/>
    </location>
</feature>
<dbReference type="EMBL" id="CAHP01000023">
    <property type="protein sequence ID" value="CCG41853.1"/>
    <property type="molecule type" value="Genomic_DNA"/>
</dbReference>
<dbReference type="InterPro" id="IPR018247">
    <property type="entry name" value="EF_Hand_1_Ca_BS"/>
</dbReference>
<evidence type="ECO:0000259" key="2">
    <source>
        <dbReference type="PROSITE" id="PS50222"/>
    </source>
</evidence>
<sequence length="220" mass="22271">MSITSISGGASNLQSLFKKLDTNSDGSVTKSEFVNGRPSDLSSDQASGLFDALTSALASSSSTDSTSTSSTSSDSTSGLSESDLATAFQLMNQQMQATLISAQSDETSATSEASTTSTAANRPPPPPPQTSSSDSDTTDSDSKTIAAELEKILAALTSSTSAASTTSTTASNTESSSDTTTAETQVQGFASKLAQEMVRAIEFYARNGTASVSSANSVSV</sequence>
<feature type="compositionally biased region" description="Polar residues" evidence="1">
    <location>
        <begin position="23"/>
        <end position="32"/>
    </location>
</feature>
<keyword evidence="4" id="KW-1185">Reference proteome</keyword>
<organism evidence="3 4">
    <name type="scientific">Magnetospirillum molischianum DSM 120</name>
    <dbReference type="NCBI Taxonomy" id="1150626"/>
    <lineage>
        <taxon>Bacteria</taxon>
        <taxon>Pseudomonadati</taxon>
        <taxon>Pseudomonadota</taxon>
        <taxon>Alphaproteobacteria</taxon>
        <taxon>Rhodospirillales</taxon>
        <taxon>Rhodospirillaceae</taxon>
        <taxon>Magnetospirillum</taxon>
    </lineage>
</organism>
<dbReference type="Gene3D" id="1.10.238.10">
    <property type="entry name" value="EF-hand"/>
    <property type="match status" value="1"/>
</dbReference>
<feature type="region of interest" description="Disordered" evidence="1">
    <location>
        <begin position="158"/>
        <end position="184"/>
    </location>
</feature>
<feature type="region of interest" description="Disordered" evidence="1">
    <location>
        <begin position="58"/>
        <end position="80"/>
    </location>
</feature>
<feature type="compositionally biased region" description="Low complexity" evidence="1">
    <location>
        <begin position="101"/>
        <end position="121"/>
    </location>
</feature>
<dbReference type="OrthoDB" id="8305448at2"/>
<protein>
    <recommendedName>
        <fullName evidence="2">EF-hand domain-containing protein</fullName>
    </recommendedName>
</protein>
<reference evidence="3 4" key="1">
    <citation type="journal article" date="2012" name="J. Bacteriol.">
        <title>Draft Genome Sequence of the Purple Photosynthetic Bacterium Phaeospirillum molischianum DSM120, a Particularly Versatile Bacterium.</title>
        <authorList>
            <person name="Duquesne K."/>
            <person name="Prima V."/>
            <person name="Ji B."/>
            <person name="Rouy Z."/>
            <person name="Medigue C."/>
            <person name="Talla E."/>
            <person name="Sturgis J.N."/>
        </authorList>
    </citation>
    <scope>NUCLEOTIDE SEQUENCE [LARGE SCALE GENOMIC DNA]</scope>
    <source>
        <strain evidence="4">DSM120</strain>
    </source>
</reference>
<dbReference type="GO" id="GO:0005509">
    <property type="term" value="F:calcium ion binding"/>
    <property type="evidence" value="ECO:0007669"/>
    <property type="project" value="InterPro"/>
</dbReference>
<gene>
    <name evidence="3" type="ORF">PHAMO_30009</name>
</gene>